<organism evidence="1 2">
    <name type="scientific">Pseudomonas amygdali pv. mori str. 301020</name>
    <dbReference type="NCBI Taxonomy" id="629261"/>
    <lineage>
        <taxon>Bacteria</taxon>
        <taxon>Pseudomonadati</taxon>
        <taxon>Pseudomonadota</taxon>
        <taxon>Gammaproteobacteria</taxon>
        <taxon>Pseudomonadales</taxon>
        <taxon>Pseudomonadaceae</taxon>
        <taxon>Pseudomonas</taxon>
        <taxon>Pseudomonas amygdali</taxon>
    </lineage>
</organism>
<name>A0A656GM98_PSEA0</name>
<dbReference type="Proteomes" id="UP000003465">
    <property type="component" value="Unassembled WGS sequence"/>
</dbReference>
<protein>
    <submittedName>
        <fullName evidence="1">Uncharacterized protein</fullName>
    </submittedName>
</protein>
<accession>A0A656GM98</accession>
<sequence length="68" mass="7822">MAPCPRMTPEKIVEGGMSRINQVNVSLAWLAHDRAASDRASINRAVVQYEAGRDIRWFHPRKRFSKLE</sequence>
<dbReference type="AlphaFoldDB" id="A0A656GM98"/>
<comment type="caution">
    <text evidence="1">The sequence shown here is derived from an EMBL/GenBank/DDBJ whole genome shotgun (WGS) entry which is preliminary data.</text>
</comment>
<proteinExistence type="predicted"/>
<dbReference type="EMBL" id="AEAG01003348">
    <property type="protein sequence ID" value="EGH27206.1"/>
    <property type="molecule type" value="Genomic_DNA"/>
</dbReference>
<evidence type="ECO:0000313" key="1">
    <source>
        <dbReference type="EMBL" id="EGH27206.1"/>
    </source>
</evidence>
<evidence type="ECO:0000313" key="2">
    <source>
        <dbReference type="Proteomes" id="UP000003465"/>
    </source>
</evidence>
<reference evidence="1 2" key="1">
    <citation type="journal article" date="2011" name="PLoS Pathog.">
        <title>Dynamic evolution of pathogenicity revealed by sequencing and comparative genomics of 19 Pseudomonas syringae isolates.</title>
        <authorList>
            <person name="Baltrus D.A."/>
            <person name="Nishimura M.T."/>
            <person name="Romanchuk A."/>
            <person name="Chang J.H."/>
            <person name="Mukhtar M.S."/>
            <person name="Cherkis K."/>
            <person name="Roach J."/>
            <person name="Grant S.R."/>
            <person name="Jones C.D."/>
            <person name="Dangl J.L."/>
        </authorList>
    </citation>
    <scope>NUCLEOTIDE SEQUENCE [LARGE SCALE GENOMIC DNA]</scope>
    <source>
        <strain evidence="1 2">301020</strain>
    </source>
</reference>
<gene>
    <name evidence="1" type="ORF">PSYMO_39250</name>
</gene>